<dbReference type="InterPro" id="IPR017853">
    <property type="entry name" value="GH"/>
</dbReference>
<accession>A0ABY8U7V0</accession>
<evidence type="ECO:0000313" key="1">
    <source>
        <dbReference type="EMBL" id="WIA16521.1"/>
    </source>
</evidence>
<sequence length="660" mass="68385">MSGVAQKSCLAYAQANSGHDRLCTAMQWKAADISSYYCSGINEACLAQESRLSKGSRVVRVCSPLPEGSSCGSLLLAGSKPTCVKGVCTGKKGDAMQHPALPTNPIPSQARLAGSAAIKQLKPKPAAATAAAGAAAAAAAGSIEVDVDVKQLAGAVPQDFLGISLEWPGIEYYAGKGNAAAWSNVLGVLGPGAIIRVGGSSQDKITEMPSDASWAAMAALHQSIGLRFIIGLPLNNNNEQLMAAMIRKARAALPAAAIAGFELGNEPMYWEVCPDVKIGAGGWDAAGVYQPGWSAYAAFFDRVARKLTGCSSGSSSGGDKIIIGPGWDNMNTFTTQRSTQVMEAGRCYLQDFSVHYYPYYSKQSFDKLSLLSENLVREASRNATLHVKTAAAYGQKVRITEANSLSGAGEEGTSDAYAAALWTVDISFEFAAVGIQSLHFHFGHGGLPGSSVEAGVPVYAGLRTIHFTNGSTAPQVRPPWFGYMLFQAAVSPHRAAAAKLGPTAAASSSKPGRLASITAAAATPGCSQGQIKIWPVVHEAGTAAAAAAAAAGSRELRVVLLNKSKREDCQVTVNVNGVFEDGSLLWMMPEEAEGPDRMAAKKIMFGGATFTDRSGLMSSTPQQEKVTAAAAAAAAAGAGTSYTVQVHRASAALLVAQGRV</sequence>
<dbReference type="SUPFAM" id="SSF51445">
    <property type="entry name" value="(Trans)glycosidases"/>
    <property type="match status" value="1"/>
</dbReference>
<gene>
    <name evidence="1" type="ORF">OEZ85_013199</name>
</gene>
<reference evidence="1 2" key="1">
    <citation type="submission" date="2023-05" db="EMBL/GenBank/DDBJ databases">
        <title>A 100% complete, gapless, phased diploid assembly of the Scenedesmus obliquus UTEX 3031 genome.</title>
        <authorList>
            <person name="Biondi T.C."/>
            <person name="Hanschen E.R."/>
            <person name="Kwon T."/>
            <person name="Eng W."/>
            <person name="Kruse C.P.S."/>
            <person name="Koehler S.I."/>
            <person name="Kunde Y."/>
            <person name="Gleasner C.D."/>
            <person name="You Mak K.T."/>
            <person name="Polle J."/>
            <person name="Hovde B.T."/>
            <person name="Starkenburg S.R."/>
        </authorList>
    </citation>
    <scope>NUCLEOTIDE SEQUENCE [LARGE SCALE GENOMIC DNA]</scope>
    <source>
        <strain evidence="1 2">DOE0152z</strain>
    </source>
</reference>
<dbReference type="InterPro" id="IPR013780">
    <property type="entry name" value="Glyco_hydro_b"/>
</dbReference>
<dbReference type="Proteomes" id="UP001244341">
    <property type="component" value="Chromosome 7b"/>
</dbReference>
<dbReference type="Gene3D" id="2.60.40.1180">
    <property type="entry name" value="Golgi alpha-mannosidase II"/>
    <property type="match status" value="1"/>
</dbReference>
<dbReference type="EMBL" id="CP126214">
    <property type="protein sequence ID" value="WIA16521.1"/>
    <property type="molecule type" value="Genomic_DNA"/>
</dbReference>
<name>A0ABY8U7V0_TETOB</name>
<dbReference type="PANTHER" id="PTHR36183:SF2">
    <property type="entry name" value="BETA-GLUCURONIDASE C-TERMINAL DOMAIN-CONTAINING PROTEIN"/>
    <property type="match status" value="1"/>
</dbReference>
<dbReference type="Gene3D" id="3.20.20.80">
    <property type="entry name" value="Glycosidases"/>
    <property type="match status" value="1"/>
</dbReference>
<keyword evidence="2" id="KW-1185">Reference proteome</keyword>
<protein>
    <recommendedName>
        <fullName evidence="3">Glycoside hydrolase family 79 protein</fullName>
    </recommendedName>
</protein>
<evidence type="ECO:0000313" key="2">
    <source>
        <dbReference type="Proteomes" id="UP001244341"/>
    </source>
</evidence>
<dbReference type="PANTHER" id="PTHR36183">
    <property type="entry name" value="BETA-GLUCURONIDASE"/>
    <property type="match status" value="1"/>
</dbReference>
<evidence type="ECO:0008006" key="3">
    <source>
        <dbReference type="Google" id="ProtNLM"/>
    </source>
</evidence>
<dbReference type="InterPro" id="IPR052974">
    <property type="entry name" value="GH79_Enzymes"/>
</dbReference>
<proteinExistence type="predicted"/>
<organism evidence="1 2">
    <name type="scientific">Tetradesmus obliquus</name>
    <name type="common">Green alga</name>
    <name type="synonym">Acutodesmus obliquus</name>
    <dbReference type="NCBI Taxonomy" id="3088"/>
    <lineage>
        <taxon>Eukaryota</taxon>
        <taxon>Viridiplantae</taxon>
        <taxon>Chlorophyta</taxon>
        <taxon>core chlorophytes</taxon>
        <taxon>Chlorophyceae</taxon>
        <taxon>CS clade</taxon>
        <taxon>Sphaeropleales</taxon>
        <taxon>Scenedesmaceae</taxon>
        <taxon>Tetradesmus</taxon>
    </lineage>
</organism>